<dbReference type="EMBL" id="JARJLG010000090">
    <property type="protein sequence ID" value="KAJ7748294.1"/>
    <property type="molecule type" value="Genomic_DNA"/>
</dbReference>
<feature type="region of interest" description="Disordered" evidence="1">
    <location>
        <begin position="201"/>
        <end position="224"/>
    </location>
</feature>
<keyword evidence="4" id="KW-1185">Reference proteome</keyword>
<name>A0AAD7IQS1_9AGAR</name>
<evidence type="ECO:0000313" key="3">
    <source>
        <dbReference type="EMBL" id="KAJ7748294.1"/>
    </source>
</evidence>
<feature type="transmembrane region" description="Helical" evidence="2">
    <location>
        <begin position="12"/>
        <end position="35"/>
    </location>
</feature>
<keyword evidence="2" id="KW-0472">Membrane</keyword>
<dbReference type="AlphaFoldDB" id="A0AAD7IQS1"/>
<sequence length="224" mass="24780">MYDKAIRALMILSWASSSLFVLELVGSIATVVIFVRYPTFAQSGRVDTPVTIWLVNSASTDIAIALASSSPACPRIAAYEIIFQEPKEWFVGMQHTLLVPPTLHLYQRHPWLIRDSLQTGTISSIVTRAVGLSFFPARVYTLTLLYNLRTRPRLSDTTRATDFSGVANIVVDQPRDFAVGAASEGGGHVRQTVIIDEFAETKSPEGDPWTRPSFDDSREGFESV</sequence>
<reference evidence="3" key="1">
    <citation type="submission" date="2023-03" db="EMBL/GenBank/DDBJ databases">
        <title>Massive genome expansion in bonnet fungi (Mycena s.s.) driven by repeated elements and novel gene families across ecological guilds.</title>
        <authorList>
            <consortium name="Lawrence Berkeley National Laboratory"/>
            <person name="Harder C.B."/>
            <person name="Miyauchi S."/>
            <person name="Viragh M."/>
            <person name="Kuo A."/>
            <person name="Thoen E."/>
            <person name="Andreopoulos B."/>
            <person name="Lu D."/>
            <person name="Skrede I."/>
            <person name="Drula E."/>
            <person name="Henrissat B."/>
            <person name="Morin E."/>
            <person name="Kohler A."/>
            <person name="Barry K."/>
            <person name="LaButti K."/>
            <person name="Morin E."/>
            <person name="Salamov A."/>
            <person name="Lipzen A."/>
            <person name="Mereny Z."/>
            <person name="Hegedus B."/>
            <person name="Baldrian P."/>
            <person name="Stursova M."/>
            <person name="Weitz H."/>
            <person name="Taylor A."/>
            <person name="Grigoriev I.V."/>
            <person name="Nagy L.G."/>
            <person name="Martin F."/>
            <person name="Kauserud H."/>
        </authorList>
    </citation>
    <scope>NUCLEOTIDE SEQUENCE</scope>
    <source>
        <strain evidence="3">CBHHK188m</strain>
    </source>
</reference>
<keyword evidence="2" id="KW-0812">Transmembrane</keyword>
<evidence type="ECO:0000313" key="4">
    <source>
        <dbReference type="Proteomes" id="UP001215280"/>
    </source>
</evidence>
<keyword evidence="2" id="KW-1133">Transmembrane helix</keyword>
<protein>
    <submittedName>
        <fullName evidence="3">Uncharacterized protein</fullName>
    </submittedName>
</protein>
<proteinExistence type="predicted"/>
<evidence type="ECO:0000256" key="1">
    <source>
        <dbReference type="SAM" id="MobiDB-lite"/>
    </source>
</evidence>
<evidence type="ECO:0000256" key="2">
    <source>
        <dbReference type="SAM" id="Phobius"/>
    </source>
</evidence>
<feature type="compositionally biased region" description="Basic and acidic residues" evidence="1">
    <location>
        <begin position="213"/>
        <end position="224"/>
    </location>
</feature>
<dbReference type="Proteomes" id="UP001215280">
    <property type="component" value="Unassembled WGS sequence"/>
</dbReference>
<gene>
    <name evidence="3" type="ORF">DFH07DRAFT_962190</name>
</gene>
<accession>A0AAD7IQS1</accession>
<comment type="caution">
    <text evidence="3">The sequence shown here is derived from an EMBL/GenBank/DDBJ whole genome shotgun (WGS) entry which is preliminary data.</text>
</comment>
<organism evidence="3 4">
    <name type="scientific">Mycena maculata</name>
    <dbReference type="NCBI Taxonomy" id="230809"/>
    <lineage>
        <taxon>Eukaryota</taxon>
        <taxon>Fungi</taxon>
        <taxon>Dikarya</taxon>
        <taxon>Basidiomycota</taxon>
        <taxon>Agaricomycotina</taxon>
        <taxon>Agaricomycetes</taxon>
        <taxon>Agaricomycetidae</taxon>
        <taxon>Agaricales</taxon>
        <taxon>Marasmiineae</taxon>
        <taxon>Mycenaceae</taxon>
        <taxon>Mycena</taxon>
    </lineage>
</organism>